<name>I7IV33_ENCCU</name>
<gene>
    <name evidence="2" type="ordered locus">ECU01_1375</name>
</gene>
<dbReference type="InParanoid" id="I7IV33"/>
<reference evidence="3" key="1">
    <citation type="journal article" date="2001" name="Genome Res.">
        <title>Sequence and analysis of chromosome I of the amitochondriate intracellular parasite Encephalitozoon cuniculi (Microspora).</title>
        <authorList>
            <person name="Peyret P."/>
            <person name="Katinka M.D."/>
            <person name="Duprat S."/>
            <person name="Duffieux F."/>
            <person name="Barbe V."/>
            <person name="Barbazanges M."/>
            <person name="Weissenbach J."/>
            <person name="Saurin W."/>
            <person name="Vivares C.P."/>
        </authorList>
    </citation>
    <scope>NUCLEOTIDE SEQUENCE [LARGE SCALE GENOMIC DNA]</scope>
    <source>
        <strain evidence="3">GB-M1</strain>
    </source>
</reference>
<keyword evidence="1" id="KW-1133">Transmembrane helix</keyword>
<dbReference type="AlphaFoldDB" id="I7IV33"/>
<dbReference type="OrthoDB" id="2192122at2759"/>
<reference evidence="2 3" key="3">
    <citation type="journal article" date="2009" name="BMC Genomics">
        <title>Identification of transcriptional signals in Encephalitozoon cuniculi widespread among Microsporidia phylum: support for accurate structural genome annotation.</title>
        <authorList>
            <person name="Peyretaillade E."/>
            <person name="Goncalves O."/>
            <person name="Terrat S."/>
            <person name="Dugat-Bony E."/>
            <person name="Wincker P."/>
            <person name="Cornman R.S."/>
            <person name="Evans J.D."/>
            <person name="Delbac F."/>
            <person name="Peyret P."/>
        </authorList>
    </citation>
    <scope>NUCLEOTIDE SEQUENCE [LARGE SCALE GENOMIC DNA]</scope>
    <source>
        <strain evidence="2 3">GB-M1</strain>
    </source>
</reference>
<dbReference type="RefSeq" id="NP_001402463.1">
    <property type="nucleotide sequence ID" value="NM_001415240.1"/>
</dbReference>
<protein>
    <submittedName>
        <fullName evidence="2">ECU01_1375 protein</fullName>
    </submittedName>
</protein>
<keyword evidence="1" id="KW-0812">Transmembrane</keyword>
<evidence type="ECO:0000313" key="2">
    <source>
        <dbReference type="EMBL" id="CCI73906.1"/>
    </source>
</evidence>
<keyword evidence="1" id="KW-0472">Membrane</keyword>
<proteinExistence type="predicted"/>
<dbReference type="KEGG" id="ecu:ECU01_1375"/>
<dbReference type="EMBL" id="AL391737">
    <property type="protein sequence ID" value="CCI73906.1"/>
    <property type="molecule type" value="Genomic_DNA"/>
</dbReference>
<reference evidence="2 3" key="2">
    <citation type="journal article" date="2001" name="Nature">
        <title>Genome sequence and gene compaction of the eukaryote parasite Encephalitozoon cuniculi.</title>
        <authorList>
            <person name="Katinka M.D."/>
            <person name="Duprat S."/>
            <person name="Cornillot E."/>
            <person name="Metenier G."/>
            <person name="Thomarat F."/>
            <person name="Prensier G."/>
            <person name="Barbe V."/>
            <person name="Peyretaillade E."/>
            <person name="Brottier P."/>
            <person name="Wincker P."/>
            <person name="Delbac F."/>
            <person name="El Alaoui H."/>
            <person name="Peyret P."/>
            <person name="Saurin W."/>
            <person name="Gouy M."/>
            <person name="Weissenbach J."/>
            <person name="Vivares C.P."/>
        </authorList>
    </citation>
    <scope>NUCLEOTIDE SEQUENCE [LARGE SCALE GENOMIC DNA]</scope>
    <source>
        <strain evidence="2 3">GB-M1</strain>
    </source>
</reference>
<dbReference type="HOGENOM" id="CLU_2454736_0_0_1"/>
<organism evidence="2 3">
    <name type="scientific">Encephalitozoon cuniculi (strain GB-M1)</name>
    <name type="common">Microsporidian parasite</name>
    <dbReference type="NCBI Taxonomy" id="284813"/>
    <lineage>
        <taxon>Eukaryota</taxon>
        <taxon>Fungi</taxon>
        <taxon>Fungi incertae sedis</taxon>
        <taxon>Microsporidia</taxon>
        <taxon>Unikaryonidae</taxon>
        <taxon>Encephalitozoon</taxon>
    </lineage>
</organism>
<evidence type="ECO:0000313" key="3">
    <source>
        <dbReference type="Proteomes" id="UP000000819"/>
    </source>
</evidence>
<dbReference type="VEuPathDB" id="MicrosporidiaDB:ECU01_1375"/>
<feature type="transmembrane region" description="Helical" evidence="1">
    <location>
        <begin position="65"/>
        <end position="86"/>
    </location>
</feature>
<keyword evidence="3" id="KW-1185">Reference proteome</keyword>
<dbReference type="Proteomes" id="UP000000819">
    <property type="component" value="Chromosome I"/>
</dbReference>
<dbReference type="GeneID" id="77136312"/>
<evidence type="ECO:0000256" key="1">
    <source>
        <dbReference type="SAM" id="Phobius"/>
    </source>
</evidence>
<sequence>MDEKLKEMADASSFAEKELESILGEITLQNEKLVDIQRKIGITRAHLLKNSRLVGEMLRITKPKLAIGIIVLSIIFIAIIYVKLVFPS</sequence>
<accession>I7IV33</accession>